<feature type="compositionally biased region" description="Basic and acidic residues" evidence="1">
    <location>
        <begin position="85"/>
        <end position="97"/>
    </location>
</feature>
<dbReference type="InterPro" id="IPR004908">
    <property type="entry name" value="ATPase_V1-cplx_hsu"/>
</dbReference>
<comment type="caution">
    <text evidence="2">The sequence shown here is derived from an EMBL/GenBank/DDBJ whole genome shotgun (WGS) entry which is preliminary data.</text>
</comment>
<dbReference type="AlphaFoldDB" id="X6LXY5"/>
<dbReference type="Proteomes" id="UP000023152">
    <property type="component" value="Unassembled WGS sequence"/>
</dbReference>
<dbReference type="GO" id="GO:0046961">
    <property type="term" value="F:proton-transporting ATPase activity, rotational mechanism"/>
    <property type="evidence" value="ECO:0007669"/>
    <property type="project" value="InterPro"/>
</dbReference>
<name>X6LXY5_RETFI</name>
<feature type="compositionally biased region" description="Basic and acidic residues" evidence="1">
    <location>
        <begin position="165"/>
        <end position="179"/>
    </location>
</feature>
<feature type="non-terminal residue" evidence="2">
    <location>
        <position position="1"/>
    </location>
</feature>
<proteinExistence type="predicted"/>
<dbReference type="EMBL" id="ASPP01027353">
    <property type="protein sequence ID" value="ETO06226.1"/>
    <property type="molecule type" value="Genomic_DNA"/>
</dbReference>
<dbReference type="InterPro" id="IPR011989">
    <property type="entry name" value="ARM-like"/>
</dbReference>
<feature type="compositionally biased region" description="Acidic residues" evidence="1">
    <location>
        <begin position="270"/>
        <end position="287"/>
    </location>
</feature>
<feature type="compositionally biased region" description="Polar residues" evidence="1">
    <location>
        <begin position="105"/>
        <end position="134"/>
    </location>
</feature>
<protein>
    <submittedName>
        <fullName evidence="2">Uncharacterized protein</fullName>
    </submittedName>
</protein>
<organism evidence="2 3">
    <name type="scientific">Reticulomyxa filosa</name>
    <dbReference type="NCBI Taxonomy" id="46433"/>
    <lineage>
        <taxon>Eukaryota</taxon>
        <taxon>Sar</taxon>
        <taxon>Rhizaria</taxon>
        <taxon>Retaria</taxon>
        <taxon>Foraminifera</taxon>
        <taxon>Monothalamids</taxon>
        <taxon>Reticulomyxidae</taxon>
        <taxon>Reticulomyxa</taxon>
    </lineage>
</organism>
<feature type="region of interest" description="Disordered" evidence="1">
    <location>
        <begin position="259"/>
        <end position="292"/>
    </location>
</feature>
<dbReference type="InterPro" id="IPR016024">
    <property type="entry name" value="ARM-type_fold"/>
</dbReference>
<evidence type="ECO:0000313" key="2">
    <source>
        <dbReference type="EMBL" id="ETO06226.1"/>
    </source>
</evidence>
<evidence type="ECO:0000256" key="1">
    <source>
        <dbReference type="SAM" id="MobiDB-lite"/>
    </source>
</evidence>
<keyword evidence="3" id="KW-1185">Reference proteome</keyword>
<accession>X6LXY5</accession>
<feature type="region of interest" description="Disordered" evidence="1">
    <location>
        <begin position="36"/>
        <end position="247"/>
    </location>
</feature>
<gene>
    <name evidence="2" type="ORF">RFI_31173</name>
</gene>
<dbReference type="SUPFAM" id="SSF48371">
    <property type="entry name" value="ARM repeat"/>
    <property type="match status" value="1"/>
</dbReference>
<dbReference type="Gene3D" id="1.25.10.10">
    <property type="entry name" value="Leucine-rich Repeat Variant"/>
    <property type="match status" value="1"/>
</dbReference>
<reference evidence="2 3" key="1">
    <citation type="journal article" date="2013" name="Curr. Biol.">
        <title>The Genome of the Foraminiferan Reticulomyxa filosa.</title>
        <authorList>
            <person name="Glockner G."/>
            <person name="Hulsmann N."/>
            <person name="Schleicher M."/>
            <person name="Noegel A.A."/>
            <person name="Eichinger L."/>
            <person name="Gallinger C."/>
            <person name="Pawlowski J."/>
            <person name="Sierra R."/>
            <person name="Euteneuer U."/>
            <person name="Pillet L."/>
            <person name="Moustafa A."/>
            <person name="Platzer M."/>
            <person name="Groth M."/>
            <person name="Szafranski K."/>
            <person name="Schliwa M."/>
        </authorList>
    </citation>
    <scope>NUCLEOTIDE SEQUENCE [LARGE SCALE GENOMIC DNA]</scope>
</reference>
<feature type="compositionally biased region" description="Acidic residues" evidence="1">
    <location>
        <begin position="138"/>
        <end position="153"/>
    </location>
</feature>
<feature type="compositionally biased region" description="Basic and acidic residues" evidence="1">
    <location>
        <begin position="36"/>
        <end position="52"/>
    </location>
</feature>
<dbReference type="Pfam" id="PF03224">
    <property type="entry name" value="V-ATPase_H_N"/>
    <property type="match status" value="1"/>
</dbReference>
<evidence type="ECO:0000313" key="3">
    <source>
        <dbReference type="Proteomes" id="UP000023152"/>
    </source>
</evidence>
<feature type="compositionally biased region" description="Basic and acidic residues" evidence="1">
    <location>
        <begin position="199"/>
        <end position="211"/>
    </location>
</feature>
<dbReference type="GO" id="GO:0000221">
    <property type="term" value="C:vacuolar proton-transporting V-type ATPase, V1 domain"/>
    <property type="evidence" value="ECO:0007669"/>
    <property type="project" value="InterPro"/>
</dbReference>
<sequence length="685" mass="77434">LFEGFLNRCFVKEAQHRANAEELIKMEWFSKTLTHGQEEQVKKANKKIESAQDSKNPPVQSDGEISDVGSGKETLSSSDEASEAQPKKQTDKNKEEIVGGVGEQTAEQSNTGANSEQKIAENTSQVPSDQNTSKVDSHEDDEEDSEASDDDKEDLNTLKSTFKKNWKDRIGKTSQKKSEESDDDNTNDVVNPGVPTSYIDKKDGSVNDVVKHKPQAKPNAAKAKTKTLKEGDELSPDDNEKKKGHKRVDKMFSDEVVDFDGLEDNFPQQDESEDDDWGEEDDGNDEYQDGKNIHDSLKKLDELITESSGAHMENINVAEVQEAFKDIEESFKARPDLVCFFYLFCFLNDIIKIAVIPIMELLQSRNVEVVKCVTRTITLLINDAKNGKKFLDSSCLVQFVPSLGEILNSDNSDIANAASPFLTRLCDKRNMSAFSRKMFIASGGLNILASALKKKYSRGNKPLIFCALDCISMIFFKEKMAQIFFKVAEIIDRVVKRTISKEMKHGVLPSYLLIASEFYIIIVELSRNAEGIQQLMNHHVIASVCPFLNSEDTDIQICIVMVLFYMTLMHQQQSAFIRENRKAMYLLVLAICRFIKNAIDFTIFELKKHSISKFYLDMTKPKNVLTQMRELTTTMFRLCFVVCFFLKKCKIICLLLICTIVGVCIVSTDNITQLISDLDCMWNIE</sequence>